<proteinExistence type="predicted"/>
<dbReference type="InterPro" id="IPR004107">
    <property type="entry name" value="Integrase_SAM-like_N"/>
</dbReference>
<gene>
    <name evidence="4" type="ORF">PAECIP111894_02115</name>
</gene>
<evidence type="ECO:0000313" key="5">
    <source>
        <dbReference type="Proteomes" id="UP000838749"/>
    </source>
</evidence>
<name>A0ABM9BBH7_9BACL</name>
<dbReference type="Gene3D" id="1.10.150.130">
    <property type="match status" value="1"/>
</dbReference>
<evidence type="ECO:0000256" key="2">
    <source>
        <dbReference type="PROSITE-ProRule" id="PRU01248"/>
    </source>
</evidence>
<dbReference type="InterPro" id="IPR010998">
    <property type="entry name" value="Integrase_recombinase_N"/>
</dbReference>
<dbReference type="InterPro" id="IPR044068">
    <property type="entry name" value="CB"/>
</dbReference>
<keyword evidence="1 2" id="KW-0238">DNA-binding</keyword>
<dbReference type="PROSITE" id="PS51900">
    <property type="entry name" value="CB"/>
    <property type="match status" value="1"/>
</dbReference>
<sequence>MEDHLNDKKTSVKESTLKMYKALVNNHILLTLGDLELGEIKPRHIQNLYNELFESGKLSYVNIQKVHSIINESLNKAAGHDMIIKSPALAVKRPKAEKKEMLYWSEEESHKFLQSAANDRYYYPFYLH</sequence>
<protein>
    <recommendedName>
        <fullName evidence="3">Core-binding (CB) domain-containing protein</fullName>
    </recommendedName>
</protein>
<dbReference type="RefSeq" id="WP_234533596.1">
    <property type="nucleotide sequence ID" value="NZ_CAKMAB010000009.1"/>
</dbReference>
<dbReference type="EMBL" id="CAKMAB010000009">
    <property type="protein sequence ID" value="CAH1055962.1"/>
    <property type="molecule type" value="Genomic_DNA"/>
</dbReference>
<dbReference type="SUPFAM" id="SSF56349">
    <property type="entry name" value="DNA breaking-rejoining enzymes"/>
    <property type="match status" value="1"/>
</dbReference>
<evidence type="ECO:0000256" key="1">
    <source>
        <dbReference type="ARBA" id="ARBA00023125"/>
    </source>
</evidence>
<dbReference type="InterPro" id="IPR011010">
    <property type="entry name" value="DNA_brk_join_enz"/>
</dbReference>
<evidence type="ECO:0000259" key="3">
    <source>
        <dbReference type="PROSITE" id="PS51900"/>
    </source>
</evidence>
<accession>A0ABM9BBH7</accession>
<dbReference type="Pfam" id="PF14659">
    <property type="entry name" value="Phage_int_SAM_3"/>
    <property type="match status" value="1"/>
</dbReference>
<reference evidence="4" key="1">
    <citation type="submission" date="2021-12" db="EMBL/GenBank/DDBJ databases">
        <authorList>
            <person name="Criscuolo A."/>
        </authorList>
    </citation>
    <scope>NUCLEOTIDE SEQUENCE</scope>
    <source>
        <strain evidence="4">CIP111894</strain>
    </source>
</reference>
<comment type="caution">
    <text evidence="4">The sequence shown here is derived from an EMBL/GenBank/DDBJ whole genome shotgun (WGS) entry which is preliminary data.</text>
</comment>
<feature type="domain" description="Core-binding (CB)" evidence="3">
    <location>
        <begin position="1"/>
        <end position="78"/>
    </location>
</feature>
<dbReference type="Proteomes" id="UP000838749">
    <property type="component" value="Unassembled WGS sequence"/>
</dbReference>
<organism evidence="4 5">
    <name type="scientific">Paenibacillus pseudetheri</name>
    <dbReference type="NCBI Taxonomy" id="2897682"/>
    <lineage>
        <taxon>Bacteria</taxon>
        <taxon>Bacillati</taxon>
        <taxon>Bacillota</taxon>
        <taxon>Bacilli</taxon>
        <taxon>Bacillales</taxon>
        <taxon>Paenibacillaceae</taxon>
        <taxon>Paenibacillus</taxon>
    </lineage>
</organism>
<evidence type="ECO:0000313" key="4">
    <source>
        <dbReference type="EMBL" id="CAH1055962.1"/>
    </source>
</evidence>
<keyword evidence="5" id="KW-1185">Reference proteome</keyword>